<sequence>MSGRPKDLPDFENPPLVEVVLGVQFERIQGFQSIHIGDLWKAFRDKFPFVQEQPPLGPSFETFGTRSQTKGPKVELISGPMPTPRLWFMDEAKNELIQFQSDRFIHNWRKISESDPYPRYEQIKENFADELNVLARFLEQSELGDLRPNQCEVTYINHIVSEEAENLCADPGKVFRMFGNMPDTLRAEEIEDAQFLLRYVIKSDDQLPVGRLLIESKPGFSDEGLPVIALSILVRGQPSEPNIESALEFIDIGREKIVGHFAQSTTELMHGRWRRKQ</sequence>
<keyword evidence="2" id="KW-1185">Reference proteome</keyword>
<dbReference type="AlphaFoldDB" id="A0A967K9H6"/>
<comment type="caution">
    <text evidence="1">The sequence shown here is derived from an EMBL/GenBank/DDBJ whole genome shotgun (WGS) entry which is preliminary data.</text>
</comment>
<evidence type="ECO:0000313" key="2">
    <source>
        <dbReference type="Proteomes" id="UP000761264"/>
    </source>
</evidence>
<reference evidence="1" key="1">
    <citation type="submission" date="2020-03" db="EMBL/GenBank/DDBJ databases">
        <title>Genome of Pelagibius litoralis DSM 21314T.</title>
        <authorList>
            <person name="Wang G."/>
        </authorList>
    </citation>
    <scope>NUCLEOTIDE SEQUENCE</scope>
    <source>
        <strain evidence="1">DSM 21314</strain>
    </source>
</reference>
<name>A0A967K9H6_9PROT</name>
<dbReference type="NCBIfam" id="TIGR04255">
    <property type="entry name" value="sporadTIGR04255"/>
    <property type="match status" value="1"/>
</dbReference>
<proteinExistence type="predicted"/>
<organism evidence="1 2">
    <name type="scientific">Pelagibius litoralis</name>
    <dbReference type="NCBI Taxonomy" id="374515"/>
    <lineage>
        <taxon>Bacteria</taxon>
        <taxon>Pseudomonadati</taxon>
        <taxon>Pseudomonadota</taxon>
        <taxon>Alphaproteobacteria</taxon>
        <taxon>Rhodospirillales</taxon>
        <taxon>Rhodovibrionaceae</taxon>
        <taxon>Pelagibius</taxon>
    </lineage>
</organism>
<evidence type="ECO:0000313" key="1">
    <source>
        <dbReference type="EMBL" id="NIA71053.1"/>
    </source>
</evidence>
<dbReference type="RefSeq" id="WP_167228288.1">
    <property type="nucleotide sequence ID" value="NZ_JAAQPH010000018.1"/>
</dbReference>
<dbReference type="InterPro" id="IPR026349">
    <property type="entry name" value="CHP04255"/>
</dbReference>
<dbReference type="EMBL" id="JAAQPH010000018">
    <property type="protein sequence ID" value="NIA71053.1"/>
    <property type="molecule type" value="Genomic_DNA"/>
</dbReference>
<accession>A0A967K9H6</accession>
<protein>
    <submittedName>
        <fullName evidence="1">TIGR04255 family protein</fullName>
    </submittedName>
</protein>
<dbReference type="Proteomes" id="UP000761264">
    <property type="component" value="Unassembled WGS sequence"/>
</dbReference>
<gene>
    <name evidence="1" type="ORF">HBA54_20855</name>
</gene>